<dbReference type="CDD" id="cd04301">
    <property type="entry name" value="NAT_SF"/>
    <property type="match status" value="1"/>
</dbReference>
<dbReference type="InterPro" id="IPR013815">
    <property type="entry name" value="ATP_grasp_subdomain_1"/>
</dbReference>
<evidence type="ECO:0000259" key="1">
    <source>
        <dbReference type="PROSITE" id="PS51186"/>
    </source>
</evidence>
<dbReference type="InterPro" id="IPR003781">
    <property type="entry name" value="CoA-bd"/>
</dbReference>
<dbReference type="Pfam" id="PF13549">
    <property type="entry name" value="ATP-grasp_5"/>
    <property type="match status" value="1"/>
</dbReference>
<dbReference type="SUPFAM" id="SSF52210">
    <property type="entry name" value="Succinyl-CoA synthetase domains"/>
    <property type="match status" value="2"/>
</dbReference>
<name>A0A318LTQ4_9PSEU</name>
<protein>
    <submittedName>
        <fullName evidence="2">Acyl-CoA synthetase</fullName>
    </submittedName>
</protein>
<dbReference type="GO" id="GO:0016747">
    <property type="term" value="F:acyltransferase activity, transferring groups other than amino-acyl groups"/>
    <property type="evidence" value="ECO:0007669"/>
    <property type="project" value="InterPro"/>
</dbReference>
<dbReference type="SUPFAM" id="SSF51735">
    <property type="entry name" value="NAD(P)-binding Rossmann-fold domains"/>
    <property type="match status" value="1"/>
</dbReference>
<gene>
    <name evidence="2" type="ORF">BA062_14195</name>
</gene>
<dbReference type="Gene3D" id="3.30.470.20">
    <property type="entry name" value="ATP-grasp fold, B domain"/>
    <property type="match status" value="1"/>
</dbReference>
<dbReference type="Proteomes" id="UP000247892">
    <property type="component" value="Unassembled WGS sequence"/>
</dbReference>
<sequence>MVVLLRPLTEKDAPAVRALHEALDDHDRYLRFFGAAPGDLAALAERMSTEPDPTRAAMGAFLHGRLIGVGSYEVQPERREGELALAVSREAQQGGVGTLLLEDLVSIARGQGLERLVAVVLAENTRMLGVLRDLGLPLSYGEYGSEREVTITLDPVERYLDALAAREGVADVASLRHVLRPRSVVVVGASRRADAVGHAVLANILAAGFTGEVHAVNRNAGSVLGIPCHPSVADLPVTPELAAVCVTARDVPAVVEDCGRRGVGAVVVVTSGLSDAEAERTRAAVREHGLRLVGPNCLGVANTEPGVRLNATFLRRPAAPGDIGLMTQSGGIAIALAERLDAVGLGLSTMVSAGDKYDVSGNDLLQWWRHDPRTAAAVLYLESFGNPRKFGRLARALAREKPVLAVRVGSSPAAQRAAASHTAATATPAVNRDALFEQAGVIAVDTVSELVNVLAALRWQGLPPGNRVAVLSNAGGTGVLAADACARHGLVLPELEETTRTRLRLLLPAQAGVGNPVDTTAAVPAPVFGACLDALVEDDGVDAVIVATLPTAVGDPAAALSERVSLRGKPVLVVRPDRLAEVEPLLPGPGGPGTASYADPEDAAQALGRLARYARWLREQKAPGVAPPRLDVAGARELVAAELAVRGEGGWLDAEAIARLLGCAGIALARSEFAADAHTASDLASAAGYPVAVKAVAEGLLHKSAGGGVVLGVRDRAGVDEAVEGFRARFGSALRGVLVQRMVPHGTELLAGIAGDEVFGPLVVFGLGGVDTDLVNDRAARLAPLSETEAGRLVAGLRSSPALARQVPLDAVRGVLLRLGLLADAVPEIAELDLNPLVVSDSSALALDSRVRLRPRSGEDPFLRHLRH</sequence>
<dbReference type="InterPro" id="IPR043938">
    <property type="entry name" value="Ligase_CoA_dom"/>
</dbReference>
<dbReference type="Gene3D" id="3.30.1490.20">
    <property type="entry name" value="ATP-grasp fold, A domain"/>
    <property type="match status" value="1"/>
</dbReference>
<evidence type="ECO:0000313" key="2">
    <source>
        <dbReference type="EMBL" id="PXY36980.1"/>
    </source>
</evidence>
<dbReference type="Pfam" id="PF13380">
    <property type="entry name" value="CoA_binding_2"/>
    <property type="match status" value="1"/>
</dbReference>
<dbReference type="InterPro" id="IPR000182">
    <property type="entry name" value="GNAT_dom"/>
</dbReference>
<dbReference type="Gene3D" id="3.40.50.261">
    <property type="entry name" value="Succinyl-CoA synthetase domains"/>
    <property type="match status" value="2"/>
</dbReference>
<reference evidence="2 3" key="1">
    <citation type="submission" date="2016-07" db="EMBL/GenBank/DDBJ databases">
        <title>Draft genome sequence of Prauserella sp. YIM 121212, isolated from alkaline soil.</title>
        <authorList>
            <person name="Ruckert C."/>
            <person name="Albersmeier A."/>
            <person name="Jiang C.-L."/>
            <person name="Jiang Y."/>
            <person name="Kalinowski J."/>
            <person name="Schneider O."/>
            <person name="Winkler A."/>
            <person name="Zotchev S.B."/>
        </authorList>
    </citation>
    <scope>NUCLEOTIDE SEQUENCE [LARGE SCALE GENOMIC DNA]</scope>
    <source>
        <strain evidence="2 3">YIM 121212</strain>
    </source>
</reference>
<evidence type="ECO:0000313" key="3">
    <source>
        <dbReference type="Proteomes" id="UP000247892"/>
    </source>
</evidence>
<dbReference type="SMART" id="SM00881">
    <property type="entry name" value="CoA_binding"/>
    <property type="match status" value="1"/>
</dbReference>
<dbReference type="Pfam" id="PF19045">
    <property type="entry name" value="Ligase_CoA_2"/>
    <property type="match status" value="1"/>
</dbReference>
<feature type="domain" description="N-acetyltransferase" evidence="1">
    <location>
        <begin position="3"/>
        <end position="154"/>
    </location>
</feature>
<dbReference type="Pfam" id="PF13302">
    <property type="entry name" value="Acetyltransf_3"/>
    <property type="match status" value="1"/>
</dbReference>
<dbReference type="GO" id="GO:0005524">
    <property type="term" value="F:ATP binding"/>
    <property type="evidence" value="ECO:0007669"/>
    <property type="project" value="InterPro"/>
</dbReference>
<dbReference type="PANTHER" id="PTHR42793">
    <property type="entry name" value="COA BINDING DOMAIN CONTAINING PROTEIN"/>
    <property type="match status" value="1"/>
</dbReference>
<dbReference type="Gene3D" id="3.40.630.30">
    <property type="match status" value="1"/>
</dbReference>
<proteinExistence type="predicted"/>
<dbReference type="InterPro" id="IPR016102">
    <property type="entry name" value="Succinyl-CoA_synth-like"/>
</dbReference>
<comment type="caution">
    <text evidence="2">The sequence shown here is derived from an EMBL/GenBank/DDBJ whole genome shotgun (WGS) entry which is preliminary data.</text>
</comment>
<dbReference type="PROSITE" id="PS51186">
    <property type="entry name" value="GNAT"/>
    <property type="match status" value="1"/>
</dbReference>
<dbReference type="InterPro" id="IPR016181">
    <property type="entry name" value="Acyl_CoA_acyltransferase"/>
</dbReference>
<dbReference type="SUPFAM" id="SSF56059">
    <property type="entry name" value="Glutathione synthetase ATP-binding domain-like"/>
    <property type="match status" value="1"/>
</dbReference>
<dbReference type="OrthoDB" id="190266at2"/>
<dbReference type="PANTHER" id="PTHR42793:SF1">
    <property type="entry name" value="PEPTIDYL-LYSINE N-ACETYLTRANSFERASE PATZ"/>
    <property type="match status" value="1"/>
</dbReference>
<dbReference type="InterPro" id="IPR036291">
    <property type="entry name" value="NAD(P)-bd_dom_sf"/>
</dbReference>
<accession>A0A318LTQ4</accession>
<organism evidence="2 3">
    <name type="scientific">Prauserella flavalba</name>
    <dbReference type="NCBI Taxonomy" id="1477506"/>
    <lineage>
        <taxon>Bacteria</taxon>
        <taxon>Bacillati</taxon>
        <taxon>Actinomycetota</taxon>
        <taxon>Actinomycetes</taxon>
        <taxon>Pseudonocardiales</taxon>
        <taxon>Pseudonocardiaceae</taxon>
        <taxon>Prauserella</taxon>
    </lineage>
</organism>
<dbReference type="EMBL" id="MASU01000005">
    <property type="protein sequence ID" value="PXY36980.1"/>
    <property type="molecule type" value="Genomic_DNA"/>
</dbReference>
<dbReference type="AlphaFoldDB" id="A0A318LTQ4"/>
<dbReference type="InterPro" id="IPR032875">
    <property type="entry name" value="Succ_CoA_lig_flav_dom"/>
</dbReference>
<dbReference type="Pfam" id="PF13607">
    <property type="entry name" value="Succ_CoA_lig"/>
    <property type="match status" value="1"/>
</dbReference>
<keyword evidence="3" id="KW-1185">Reference proteome</keyword>
<dbReference type="GO" id="GO:0043758">
    <property type="term" value="F:acetate-CoA ligase (ADP-forming) activity"/>
    <property type="evidence" value="ECO:0007669"/>
    <property type="project" value="InterPro"/>
</dbReference>
<dbReference type="Gene3D" id="3.40.50.720">
    <property type="entry name" value="NAD(P)-binding Rossmann-like Domain"/>
    <property type="match status" value="1"/>
</dbReference>
<dbReference type="SUPFAM" id="SSF55729">
    <property type="entry name" value="Acyl-CoA N-acyltransferases (Nat)"/>
    <property type="match status" value="1"/>
</dbReference>